<reference evidence="2" key="1">
    <citation type="submission" date="2021-02" db="EMBL/GenBank/DDBJ databases">
        <authorList>
            <person name="Dougan E. K."/>
            <person name="Rhodes N."/>
            <person name="Thang M."/>
            <person name="Chan C."/>
        </authorList>
    </citation>
    <scope>NUCLEOTIDE SEQUENCE</scope>
</reference>
<gene>
    <name evidence="2" type="ORF">PGLA2088_LOCUS50861</name>
</gene>
<dbReference type="AlphaFoldDB" id="A0A813LSJ7"/>
<organism evidence="2 3">
    <name type="scientific">Polarella glacialis</name>
    <name type="common">Dinoflagellate</name>
    <dbReference type="NCBI Taxonomy" id="89957"/>
    <lineage>
        <taxon>Eukaryota</taxon>
        <taxon>Sar</taxon>
        <taxon>Alveolata</taxon>
        <taxon>Dinophyceae</taxon>
        <taxon>Suessiales</taxon>
        <taxon>Suessiaceae</taxon>
        <taxon>Polarella</taxon>
    </lineage>
</organism>
<comment type="caution">
    <text evidence="2">The sequence shown here is derived from an EMBL/GenBank/DDBJ whole genome shotgun (WGS) entry which is preliminary data.</text>
</comment>
<proteinExistence type="predicted"/>
<feature type="region of interest" description="Disordered" evidence="1">
    <location>
        <begin position="1"/>
        <end position="94"/>
    </location>
</feature>
<name>A0A813LSJ7_POLGL</name>
<evidence type="ECO:0000313" key="2">
    <source>
        <dbReference type="EMBL" id="CAE8742192.1"/>
    </source>
</evidence>
<feature type="compositionally biased region" description="Low complexity" evidence="1">
    <location>
        <begin position="26"/>
        <end position="52"/>
    </location>
</feature>
<accession>A0A813LSJ7</accession>
<evidence type="ECO:0000256" key="1">
    <source>
        <dbReference type="SAM" id="MobiDB-lite"/>
    </source>
</evidence>
<dbReference type="Proteomes" id="UP000626109">
    <property type="component" value="Unassembled WGS sequence"/>
</dbReference>
<feature type="non-terminal residue" evidence="2">
    <location>
        <position position="1"/>
    </location>
</feature>
<dbReference type="EMBL" id="CAJNNW010037483">
    <property type="protein sequence ID" value="CAE8742192.1"/>
    <property type="molecule type" value="Genomic_DNA"/>
</dbReference>
<sequence>ASRASSPSSGLPEDAFALPSLVTAANNSSSNSNNNSNNSSSSNNNKNNNNDNTLIGPLNNNSSNNKLTSLDLTGPLSWRDGRGYCGSRTRRSRH</sequence>
<evidence type="ECO:0000313" key="3">
    <source>
        <dbReference type="Proteomes" id="UP000626109"/>
    </source>
</evidence>
<protein>
    <submittedName>
        <fullName evidence="2">Uncharacterized protein</fullName>
    </submittedName>
</protein>